<organism evidence="14 15">
    <name type="scientific">Cyclotella atomus</name>
    <dbReference type="NCBI Taxonomy" id="382360"/>
    <lineage>
        <taxon>Eukaryota</taxon>
        <taxon>Sar</taxon>
        <taxon>Stramenopiles</taxon>
        <taxon>Ochrophyta</taxon>
        <taxon>Bacillariophyta</taxon>
        <taxon>Coscinodiscophyceae</taxon>
        <taxon>Thalassiosirophycidae</taxon>
        <taxon>Stephanodiscales</taxon>
        <taxon>Stephanodiscaceae</taxon>
        <taxon>Cyclotella</taxon>
    </lineage>
</organism>
<dbReference type="Pfam" id="PF02037">
    <property type="entry name" value="SAP"/>
    <property type="match status" value="1"/>
</dbReference>
<dbReference type="EC" id="4.2.99.18" evidence="2"/>
<feature type="region of interest" description="Disordered" evidence="12">
    <location>
        <begin position="172"/>
        <end position="250"/>
    </location>
</feature>
<evidence type="ECO:0000256" key="12">
    <source>
        <dbReference type="SAM" id="MobiDB-lite"/>
    </source>
</evidence>
<evidence type="ECO:0000259" key="13">
    <source>
        <dbReference type="PROSITE" id="PS50800"/>
    </source>
</evidence>
<dbReference type="GO" id="GO:0046872">
    <property type="term" value="F:metal ion binding"/>
    <property type="evidence" value="ECO:0007669"/>
    <property type="project" value="UniProtKB-KW"/>
</dbReference>
<evidence type="ECO:0000256" key="3">
    <source>
        <dbReference type="ARBA" id="ARBA00022485"/>
    </source>
</evidence>
<dbReference type="InterPro" id="IPR004036">
    <property type="entry name" value="Endonuclease-III-like_CS2"/>
</dbReference>
<keyword evidence="10" id="KW-0456">Lyase</keyword>
<dbReference type="GO" id="GO:0019104">
    <property type="term" value="F:DNA N-glycosylase activity"/>
    <property type="evidence" value="ECO:0007669"/>
    <property type="project" value="UniProtKB-ARBA"/>
</dbReference>
<keyword evidence="11" id="KW-0326">Glycosidase</keyword>
<comment type="similarity">
    <text evidence="1">Belongs to the Nth/MutY family.</text>
</comment>
<name>A0ABD3Q9D3_9STRA</name>
<dbReference type="AlphaFoldDB" id="A0ABD3Q9D3"/>
<dbReference type="InterPro" id="IPR003034">
    <property type="entry name" value="SAP_dom"/>
</dbReference>
<evidence type="ECO:0000256" key="2">
    <source>
        <dbReference type="ARBA" id="ARBA00012720"/>
    </source>
</evidence>
<keyword evidence="8" id="KW-0411">Iron-sulfur</keyword>
<dbReference type="Pfam" id="PF00730">
    <property type="entry name" value="HhH-GPD"/>
    <property type="match status" value="1"/>
</dbReference>
<dbReference type="InterPro" id="IPR036361">
    <property type="entry name" value="SAP_dom_sf"/>
</dbReference>
<dbReference type="PROSITE" id="PS01155">
    <property type="entry name" value="ENDONUCLEASE_III_2"/>
    <property type="match status" value="1"/>
</dbReference>
<dbReference type="Gene3D" id="1.10.720.30">
    <property type="entry name" value="SAP domain"/>
    <property type="match status" value="1"/>
</dbReference>
<evidence type="ECO:0000256" key="5">
    <source>
        <dbReference type="ARBA" id="ARBA00022763"/>
    </source>
</evidence>
<dbReference type="InterPro" id="IPR000445">
    <property type="entry name" value="HhH_motif"/>
</dbReference>
<dbReference type="Pfam" id="PF00633">
    <property type="entry name" value="HHH"/>
    <property type="match status" value="1"/>
</dbReference>
<keyword evidence="6" id="KW-0378">Hydrolase</keyword>
<feature type="compositionally biased region" description="Basic and acidic residues" evidence="12">
    <location>
        <begin position="172"/>
        <end position="195"/>
    </location>
</feature>
<dbReference type="InterPro" id="IPR003265">
    <property type="entry name" value="HhH-GPD_domain"/>
</dbReference>
<evidence type="ECO:0000313" key="14">
    <source>
        <dbReference type="EMBL" id="KAL3796321.1"/>
    </source>
</evidence>
<evidence type="ECO:0000256" key="8">
    <source>
        <dbReference type="ARBA" id="ARBA00023014"/>
    </source>
</evidence>
<reference evidence="14 15" key="1">
    <citation type="submission" date="2024-10" db="EMBL/GenBank/DDBJ databases">
        <title>Updated reference genomes for cyclostephanoid diatoms.</title>
        <authorList>
            <person name="Roberts W.R."/>
            <person name="Alverson A.J."/>
        </authorList>
    </citation>
    <scope>NUCLEOTIDE SEQUENCE [LARGE SCALE GENOMIC DNA]</scope>
    <source>
        <strain evidence="14 15">AJA010-31</strain>
    </source>
</reference>
<comment type="caution">
    <text evidence="14">The sequence shown here is derived from an EMBL/GenBank/DDBJ whole genome shotgun (WGS) entry which is preliminary data.</text>
</comment>
<dbReference type="InterPro" id="IPR011257">
    <property type="entry name" value="DNA_glycosylase"/>
</dbReference>
<evidence type="ECO:0000256" key="6">
    <source>
        <dbReference type="ARBA" id="ARBA00022801"/>
    </source>
</evidence>
<evidence type="ECO:0000313" key="15">
    <source>
        <dbReference type="Proteomes" id="UP001530400"/>
    </source>
</evidence>
<keyword evidence="7" id="KW-0408">Iron</keyword>
<dbReference type="CDD" id="cd00056">
    <property type="entry name" value="ENDO3c"/>
    <property type="match status" value="1"/>
</dbReference>
<dbReference type="GO" id="GO:0006281">
    <property type="term" value="P:DNA repair"/>
    <property type="evidence" value="ECO:0007669"/>
    <property type="project" value="UniProtKB-KW"/>
</dbReference>
<keyword evidence="5" id="KW-0227">DNA damage</keyword>
<dbReference type="PANTHER" id="PTHR43286:SF1">
    <property type="entry name" value="ENDONUCLEASE III-LIKE PROTEIN 1"/>
    <property type="match status" value="1"/>
</dbReference>
<keyword evidence="3" id="KW-0004">4Fe-4S</keyword>
<dbReference type="PROSITE" id="PS50800">
    <property type="entry name" value="SAP"/>
    <property type="match status" value="1"/>
</dbReference>
<gene>
    <name evidence="14" type="ORF">ACHAWO_008990</name>
</gene>
<dbReference type="InterPro" id="IPR023170">
    <property type="entry name" value="HhH_base_excis_C"/>
</dbReference>
<evidence type="ECO:0000256" key="4">
    <source>
        <dbReference type="ARBA" id="ARBA00022723"/>
    </source>
</evidence>
<dbReference type="EMBL" id="JALLPJ020000297">
    <property type="protein sequence ID" value="KAL3796321.1"/>
    <property type="molecule type" value="Genomic_DNA"/>
</dbReference>
<dbReference type="FunFam" id="1.10.340.30:FF:000005">
    <property type="entry name" value="Endonuclease III-like protein 1"/>
    <property type="match status" value="1"/>
</dbReference>
<dbReference type="SUPFAM" id="SSF68906">
    <property type="entry name" value="SAP domain"/>
    <property type="match status" value="1"/>
</dbReference>
<dbReference type="GO" id="GO:0140078">
    <property type="term" value="F:class I DNA-(apurinic or apyrimidinic site) endonuclease activity"/>
    <property type="evidence" value="ECO:0007669"/>
    <property type="project" value="UniProtKB-EC"/>
</dbReference>
<dbReference type="Gene3D" id="1.10.340.30">
    <property type="entry name" value="Hypothetical protein, domain 2"/>
    <property type="match status" value="1"/>
</dbReference>
<evidence type="ECO:0000256" key="7">
    <source>
        <dbReference type="ARBA" id="ARBA00023004"/>
    </source>
</evidence>
<dbReference type="SMART" id="SM00513">
    <property type="entry name" value="SAP"/>
    <property type="match status" value="1"/>
</dbReference>
<feature type="domain" description="SAP" evidence="13">
    <location>
        <begin position="138"/>
        <end position="172"/>
    </location>
</feature>
<dbReference type="Proteomes" id="UP001530400">
    <property type="component" value="Unassembled WGS sequence"/>
</dbReference>
<evidence type="ECO:0000256" key="9">
    <source>
        <dbReference type="ARBA" id="ARBA00023204"/>
    </source>
</evidence>
<proteinExistence type="inferred from homology"/>
<protein>
    <recommendedName>
        <fullName evidence="2">DNA-(apurinic or apyrimidinic site) lyase</fullName>
        <ecNumber evidence="2">4.2.99.18</ecNumber>
    </recommendedName>
</protein>
<sequence length="495" mass="54873">MKMEMEKMKRIKRFECPSSCLRSIDLRGTCGVVRSPCRQCCVCWRVGGLIGVDFSTLYLEPLPQASGLNSHHSLQNAFLSPLSPQASSAVLSVGGGAASIMSPSTRSRDSVATFLNGEAATNELFDSSATTPPRRSPFRDMKVSELKSQLKELNLPVSGVKMDLVARLEEHQYRSVSDEVQDPRRMKSKYFDTPEKASGSIDAVNESNTPIKSPQTPSRSSKKSPPKSSSKSPRKRPKIEPGSLQPPPNWERIYSLVTELRSDRTAPVDSDGAEALPQKHLGEVVYRFQVLIALMLSSQTKDAVVGETMRALQEHGLTVQNIRNTDAETLNSLIGKVGFHNNKTKFIKQAAEIIIEQYGGDIPSTAEELQLLPGVGPKMAFIVESIAFDRCSGIGVDTHMHRMFNDLKWVTSTTPEGTREQLEGWLPREKWGEVNYLWVGFGQETQQQKEKVLRKAIACSAPGEALRLMKKLKLDVLKEGKKFGLEDEIQNALEK</sequence>
<keyword evidence="9" id="KW-0234">DNA repair</keyword>
<evidence type="ECO:0000256" key="10">
    <source>
        <dbReference type="ARBA" id="ARBA00023239"/>
    </source>
</evidence>
<keyword evidence="4" id="KW-0479">Metal-binding</keyword>
<evidence type="ECO:0000256" key="1">
    <source>
        <dbReference type="ARBA" id="ARBA00008343"/>
    </source>
</evidence>
<dbReference type="SUPFAM" id="SSF48150">
    <property type="entry name" value="DNA-glycosylase"/>
    <property type="match status" value="1"/>
</dbReference>
<dbReference type="GO" id="GO:0051539">
    <property type="term" value="F:4 iron, 4 sulfur cluster binding"/>
    <property type="evidence" value="ECO:0007669"/>
    <property type="project" value="UniProtKB-KW"/>
</dbReference>
<evidence type="ECO:0000256" key="11">
    <source>
        <dbReference type="ARBA" id="ARBA00023295"/>
    </source>
</evidence>
<dbReference type="PANTHER" id="PTHR43286">
    <property type="entry name" value="ENDONUCLEASE III-LIKE PROTEIN 1"/>
    <property type="match status" value="1"/>
</dbReference>
<accession>A0ABD3Q9D3</accession>
<dbReference type="Gene3D" id="1.10.1670.10">
    <property type="entry name" value="Helix-hairpin-Helix base-excision DNA repair enzymes (C-terminal)"/>
    <property type="match status" value="1"/>
</dbReference>
<keyword evidence="15" id="KW-1185">Reference proteome</keyword>
<dbReference type="SMART" id="SM00478">
    <property type="entry name" value="ENDO3c"/>
    <property type="match status" value="1"/>
</dbReference>